<evidence type="ECO:0000256" key="10">
    <source>
        <dbReference type="ARBA" id="ARBA00029362"/>
    </source>
</evidence>
<reference evidence="14" key="1">
    <citation type="submission" date="2020-05" db="UniProtKB">
        <authorList>
            <consortium name="EnsemblMetazoa"/>
        </authorList>
    </citation>
    <scope>IDENTIFICATION</scope>
    <source>
        <strain evidence="14">USDA</strain>
    </source>
</reference>
<name>A0A1I8QE05_STOCA</name>
<keyword evidence="4 11" id="KW-0963">Cytoplasm</keyword>
<dbReference type="GO" id="GO:0004197">
    <property type="term" value="F:cysteine-type endopeptidase activity"/>
    <property type="evidence" value="ECO:0007669"/>
    <property type="project" value="TreeGrafter"/>
</dbReference>
<evidence type="ECO:0000259" key="13">
    <source>
        <dbReference type="Pfam" id="PF03416"/>
    </source>
</evidence>
<dbReference type="EC" id="3.4.22.-" evidence="11"/>
<evidence type="ECO:0000313" key="14">
    <source>
        <dbReference type="EnsemblMetazoa" id="SCAU016245-PA"/>
    </source>
</evidence>
<feature type="compositionally biased region" description="Polar residues" evidence="12">
    <location>
        <begin position="132"/>
        <end position="145"/>
    </location>
</feature>
<feature type="compositionally biased region" description="Low complexity" evidence="12">
    <location>
        <begin position="73"/>
        <end position="85"/>
    </location>
</feature>
<dbReference type="VEuPathDB" id="VectorBase:SCAU016245"/>
<dbReference type="GO" id="GO:0000045">
    <property type="term" value="P:autophagosome assembly"/>
    <property type="evidence" value="ECO:0007669"/>
    <property type="project" value="TreeGrafter"/>
</dbReference>
<dbReference type="PANTHER" id="PTHR22624:SF52">
    <property type="entry name" value="CYSTEINE PROTEASE"/>
    <property type="match status" value="1"/>
</dbReference>
<evidence type="ECO:0000256" key="6">
    <source>
        <dbReference type="ARBA" id="ARBA00022801"/>
    </source>
</evidence>
<dbReference type="GO" id="GO:0015031">
    <property type="term" value="P:protein transport"/>
    <property type="evidence" value="ECO:0007669"/>
    <property type="project" value="UniProtKB-KW"/>
</dbReference>
<evidence type="ECO:0000256" key="5">
    <source>
        <dbReference type="ARBA" id="ARBA00022670"/>
    </source>
</evidence>
<proteinExistence type="inferred from homology"/>
<organism evidence="14 15">
    <name type="scientific">Stomoxys calcitrans</name>
    <name type="common">Stable fly</name>
    <name type="synonym">Conops calcitrans</name>
    <dbReference type="NCBI Taxonomy" id="35570"/>
    <lineage>
        <taxon>Eukaryota</taxon>
        <taxon>Metazoa</taxon>
        <taxon>Ecdysozoa</taxon>
        <taxon>Arthropoda</taxon>
        <taxon>Hexapoda</taxon>
        <taxon>Insecta</taxon>
        <taxon>Pterygota</taxon>
        <taxon>Neoptera</taxon>
        <taxon>Endopterygota</taxon>
        <taxon>Diptera</taxon>
        <taxon>Brachycera</taxon>
        <taxon>Muscomorpha</taxon>
        <taxon>Muscoidea</taxon>
        <taxon>Muscidae</taxon>
        <taxon>Stomoxys</taxon>
    </lineage>
</organism>
<keyword evidence="8 11" id="KW-0653">Protein transport</keyword>
<keyword evidence="5 11" id="KW-0645">Protease</keyword>
<feature type="compositionally biased region" description="Low complexity" evidence="12">
    <location>
        <begin position="608"/>
        <end position="622"/>
    </location>
</feature>
<evidence type="ECO:0000256" key="2">
    <source>
        <dbReference type="ARBA" id="ARBA00010958"/>
    </source>
</evidence>
<dbReference type="InterPro" id="IPR038765">
    <property type="entry name" value="Papain-like_cys_pep_sf"/>
</dbReference>
<feature type="region of interest" description="Disordered" evidence="12">
    <location>
        <begin position="597"/>
        <end position="622"/>
    </location>
</feature>
<dbReference type="GO" id="GO:0019786">
    <property type="term" value="F:protein-phosphatidylethanolamide deconjugating activity"/>
    <property type="evidence" value="ECO:0007669"/>
    <property type="project" value="InterPro"/>
</dbReference>
<dbReference type="GO" id="GO:0005737">
    <property type="term" value="C:cytoplasm"/>
    <property type="evidence" value="ECO:0007669"/>
    <property type="project" value="UniProtKB-SubCell"/>
</dbReference>
<dbReference type="PANTHER" id="PTHR22624">
    <property type="entry name" value="CYSTEINE PROTEASE ATG4"/>
    <property type="match status" value="1"/>
</dbReference>
<keyword evidence="6 11" id="KW-0378">Hydrolase</keyword>
<gene>
    <name evidence="14" type="primary">106095718</name>
</gene>
<comment type="catalytic activity">
    <reaction evidence="10">
        <text>[protein]-C-terminal L-amino acid-glycyl-phosphatidylethanolamide + H2O = [protein]-C-terminal L-amino acid-glycine + a 1,2-diacyl-sn-glycero-3-phosphoethanolamine</text>
        <dbReference type="Rhea" id="RHEA:67548"/>
        <dbReference type="Rhea" id="RHEA-COMP:17323"/>
        <dbReference type="Rhea" id="RHEA-COMP:17324"/>
        <dbReference type="ChEBI" id="CHEBI:15377"/>
        <dbReference type="ChEBI" id="CHEBI:64612"/>
        <dbReference type="ChEBI" id="CHEBI:172940"/>
        <dbReference type="ChEBI" id="CHEBI:172941"/>
    </reaction>
    <physiologicalReaction direction="left-to-right" evidence="10">
        <dbReference type="Rhea" id="RHEA:67549"/>
    </physiologicalReaction>
</comment>
<dbReference type="Pfam" id="PF03416">
    <property type="entry name" value="Peptidase_C54"/>
    <property type="match status" value="1"/>
</dbReference>
<evidence type="ECO:0000256" key="9">
    <source>
        <dbReference type="ARBA" id="ARBA00023006"/>
    </source>
</evidence>
<sequence length="691" mass="77156">MYSYLKKLSCVHSQMNYDGLLSQLTTEDKLSLFQGAAVNSGTVPPPTANIIQVEEGAIEEEQAATIQCVPRPATTTATLTSNNTNPKSEQTSTPSRKISTSSRFLNAFQQLYSTSASSSCVSNPIDNEESDGNQFLSTSSASAGRTPTKGMESKLLSMWHNVKYGWSGKLKSNFSKEQPVWLLGRCYHRKCTPPSSMETSSELNIAAGGGTASENSNMGVSNAYDTIQQDNSQSAAVVTPNSNTTTLYPILNPQQVEEIVVPQELALDATDNQVGENPWEEGIEGFKRDFYSRIWMTYRREFPTMNGSNYTSDCGWGCMLRSGQMLLAQALICHFLGRSWRYDPESQLHSTLEDNMHKKIIKWFGDSSSKSSPFSIHTLVKLGEEMGKKPGDWYGPASVSYLLRQALKNAAQENADFDNLVIYVAKDCTIYMGDIEAECSIPEPTPKSHVPWRKTQTPKSNEVKSNWKSLIVLIPLRLGTEKLNPVYAHCLKLLLSTEYCIGIIGGRPKHSLYFVGFQEDKLIHLDPHYCQEMVDVNQENFPLHSFHCKSPRKLKSSKMDPSCCIGFYCQTKVDFDNFVESVQLYLHPMRCASGSLEKQIPPSQQMPSSLTNSFTESSTTSSSQYAEMNYPLFSFSRGRCLQHETNEMSDSLYKPLQKQLQLINNDISSQHSSSSPLTIDDDSETEEFVLL</sequence>
<evidence type="ECO:0000256" key="4">
    <source>
        <dbReference type="ARBA" id="ARBA00022490"/>
    </source>
</evidence>
<feature type="compositionally biased region" description="Polar residues" evidence="12">
    <location>
        <begin position="86"/>
        <end position="99"/>
    </location>
</feature>
<dbReference type="AlphaFoldDB" id="A0A1I8QE05"/>
<dbReference type="InterPro" id="IPR005078">
    <property type="entry name" value="Peptidase_C54"/>
</dbReference>
<evidence type="ECO:0000256" key="3">
    <source>
        <dbReference type="ARBA" id="ARBA00022448"/>
    </source>
</evidence>
<dbReference type="GO" id="GO:0035973">
    <property type="term" value="P:aggrephagy"/>
    <property type="evidence" value="ECO:0007669"/>
    <property type="project" value="TreeGrafter"/>
</dbReference>
<accession>A0A1I8QE05</accession>
<evidence type="ECO:0000313" key="15">
    <source>
        <dbReference type="Proteomes" id="UP000095300"/>
    </source>
</evidence>
<dbReference type="GO" id="GO:0016485">
    <property type="term" value="P:protein processing"/>
    <property type="evidence" value="ECO:0007669"/>
    <property type="project" value="TreeGrafter"/>
</dbReference>
<keyword evidence="15" id="KW-1185">Reference proteome</keyword>
<dbReference type="OrthoDB" id="2960936at2759"/>
<feature type="region of interest" description="Disordered" evidence="12">
    <location>
        <begin position="71"/>
        <end position="99"/>
    </location>
</feature>
<comment type="subcellular location">
    <subcellularLocation>
        <location evidence="1 11">Cytoplasm</location>
    </subcellularLocation>
</comment>
<dbReference type="KEGG" id="scac:106095718"/>
<dbReference type="EnsemblMetazoa" id="SCAU016245-RA">
    <property type="protein sequence ID" value="SCAU016245-PA"/>
    <property type="gene ID" value="SCAU016245"/>
</dbReference>
<dbReference type="STRING" id="35570.A0A1I8QE05"/>
<evidence type="ECO:0000256" key="7">
    <source>
        <dbReference type="ARBA" id="ARBA00022807"/>
    </source>
</evidence>
<evidence type="ECO:0000256" key="11">
    <source>
        <dbReference type="RuleBase" id="RU363115"/>
    </source>
</evidence>
<keyword evidence="3" id="KW-0813">Transport</keyword>
<evidence type="ECO:0000256" key="1">
    <source>
        <dbReference type="ARBA" id="ARBA00004496"/>
    </source>
</evidence>
<dbReference type="GO" id="GO:0000423">
    <property type="term" value="P:mitophagy"/>
    <property type="evidence" value="ECO:0007669"/>
    <property type="project" value="TreeGrafter"/>
</dbReference>
<dbReference type="SUPFAM" id="SSF54001">
    <property type="entry name" value="Cysteine proteinases"/>
    <property type="match status" value="1"/>
</dbReference>
<dbReference type="Proteomes" id="UP000095300">
    <property type="component" value="Unassembled WGS sequence"/>
</dbReference>
<comment type="function">
    <text evidence="11">Cysteine protease that plays a key role in autophagy by mediating both proteolytic activation and delipidation of ATG8 family proteins.</text>
</comment>
<dbReference type="GO" id="GO:0034727">
    <property type="term" value="P:piecemeal microautophagy of the nucleus"/>
    <property type="evidence" value="ECO:0007669"/>
    <property type="project" value="TreeGrafter"/>
</dbReference>
<evidence type="ECO:0000256" key="8">
    <source>
        <dbReference type="ARBA" id="ARBA00022927"/>
    </source>
</evidence>
<dbReference type="InterPro" id="IPR046792">
    <property type="entry name" value="Peptidase_C54_cat"/>
</dbReference>
<keyword evidence="9 11" id="KW-0072">Autophagy</keyword>
<feature type="domain" description="Peptidase C54 catalytic" evidence="13">
    <location>
        <begin position="284"/>
        <end position="580"/>
    </location>
</feature>
<evidence type="ECO:0000256" key="12">
    <source>
        <dbReference type="SAM" id="MobiDB-lite"/>
    </source>
</evidence>
<keyword evidence="7" id="KW-0788">Thiol protease</keyword>
<feature type="region of interest" description="Disordered" evidence="12">
    <location>
        <begin position="122"/>
        <end position="149"/>
    </location>
</feature>
<protein>
    <recommendedName>
        <fullName evidence="11">Cysteine protease</fullName>
        <ecNumber evidence="11">3.4.22.-</ecNumber>
    </recommendedName>
</protein>
<comment type="similarity">
    <text evidence="2 11">Belongs to the peptidase C54 family.</text>
</comment>